<protein>
    <recommendedName>
        <fullName evidence="5">Transmembrane protein 135 N-terminal domain-containing protein</fullName>
    </recommendedName>
</protein>
<evidence type="ECO:0000256" key="2">
    <source>
        <dbReference type="SAM" id="Phobius"/>
    </source>
</evidence>
<accession>A0A1Y2H5B1</accession>
<dbReference type="PANTHER" id="PTHR12459:SF6">
    <property type="entry name" value="GB|AAD46013.1"/>
    <property type="match status" value="1"/>
</dbReference>
<sequence>MKSSTAPHSHAAPTNGVHPQPRAGTQPYLSDSDLDRTSGSGEGAGEGSDSDVSSPDSFATPYPPGSPALAPLPSHSTQPPSLSTNAKSVFPTSASQSQFASILGPLPTDKLLRRSLRSFILAFGVKAGITLVLRLLRGRLRALRRLPSILLATTLRNKDALRIGSLFGLFTFLFHGTIKLLPLSPLSSALQPRAKAFVAGAIASLAILVESPDNRLMWCQQFTMRAMQASYNGLKHRDLFHFPLGDSLLFVVSCAQIMFAYTHYPTTLPKDFLSFMIKVARIPARTLAANAVITRGGELPVEEIASLAAIAGAKRGMDPASVAAIKGTNPVGLTMLPCHFLHPETGSCTVYCGMLSKHVFSLIFPVYFTLHAVPTLLLRSKSVIKDPLSFIKRVLFNTSRSGLFLVTYVSGFQSLVCLLRKSHAAGLVTRDHRANYFVFGLLNSLSILLEDKKRRSELGLYVAPKAAHSLWQIMTEHKGYLPRIPQLDVALFAAAMGTIMSFYAREPERLSPMILRVLPRFIR</sequence>
<gene>
    <name evidence="3" type="ORF">BCR44DRAFT_149986</name>
</gene>
<dbReference type="OrthoDB" id="291792at2759"/>
<dbReference type="EMBL" id="MCFL01000131">
    <property type="protein sequence ID" value="ORZ29746.1"/>
    <property type="molecule type" value="Genomic_DNA"/>
</dbReference>
<keyword evidence="4" id="KW-1185">Reference proteome</keyword>
<evidence type="ECO:0008006" key="5">
    <source>
        <dbReference type="Google" id="ProtNLM"/>
    </source>
</evidence>
<keyword evidence="2" id="KW-1133">Transmembrane helix</keyword>
<evidence type="ECO:0000313" key="3">
    <source>
        <dbReference type="EMBL" id="ORZ29746.1"/>
    </source>
</evidence>
<reference evidence="3 4" key="1">
    <citation type="submission" date="2016-07" db="EMBL/GenBank/DDBJ databases">
        <title>Pervasive Adenine N6-methylation of Active Genes in Fungi.</title>
        <authorList>
            <consortium name="DOE Joint Genome Institute"/>
            <person name="Mondo S.J."/>
            <person name="Dannebaum R.O."/>
            <person name="Kuo R.C."/>
            <person name="Labutti K."/>
            <person name="Haridas S."/>
            <person name="Kuo A."/>
            <person name="Salamov A."/>
            <person name="Ahrendt S.R."/>
            <person name="Lipzen A."/>
            <person name="Sullivan W."/>
            <person name="Andreopoulos W.B."/>
            <person name="Clum A."/>
            <person name="Lindquist E."/>
            <person name="Daum C."/>
            <person name="Ramamoorthy G.K."/>
            <person name="Gryganskyi A."/>
            <person name="Culley D."/>
            <person name="Magnuson J.K."/>
            <person name="James T.Y."/>
            <person name="O'Malley M.A."/>
            <person name="Stajich J.E."/>
            <person name="Spatafora J.W."/>
            <person name="Visel A."/>
            <person name="Grigoriev I.V."/>
        </authorList>
    </citation>
    <scope>NUCLEOTIDE SEQUENCE [LARGE SCALE GENOMIC DNA]</scope>
    <source>
        <strain evidence="3 4">PL171</strain>
    </source>
</reference>
<evidence type="ECO:0000256" key="1">
    <source>
        <dbReference type="SAM" id="MobiDB-lite"/>
    </source>
</evidence>
<name>A0A1Y2H5B1_9FUNG</name>
<feature type="compositionally biased region" description="Polar residues" evidence="1">
    <location>
        <begin position="75"/>
        <end position="89"/>
    </location>
</feature>
<evidence type="ECO:0000313" key="4">
    <source>
        <dbReference type="Proteomes" id="UP000193411"/>
    </source>
</evidence>
<organism evidence="3 4">
    <name type="scientific">Catenaria anguillulae PL171</name>
    <dbReference type="NCBI Taxonomy" id="765915"/>
    <lineage>
        <taxon>Eukaryota</taxon>
        <taxon>Fungi</taxon>
        <taxon>Fungi incertae sedis</taxon>
        <taxon>Blastocladiomycota</taxon>
        <taxon>Blastocladiomycetes</taxon>
        <taxon>Blastocladiales</taxon>
        <taxon>Catenariaceae</taxon>
        <taxon>Catenaria</taxon>
    </lineage>
</organism>
<dbReference type="AlphaFoldDB" id="A0A1Y2H5B1"/>
<dbReference type="Proteomes" id="UP000193411">
    <property type="component" value="Unassembled WGS sequence"/>
</dbReference>
<dbReference type="PANTHER" id="PTHR12459">
    <property type="entry name" value="TRANSMEMBRANE PROTEIN 135-RELATED"/>
    <property type="match status" value="1"/>
</dbReference>
<keyword evidence="2" id="KW-0472">Membrane</keyword>
<keyword evidence="2" id="KW-0812">Transmembrane</keyword>
<feature type="region of interest" description="Disordered" evidence="1">
    <location>
        <begin position="1"/>
        <end position="89"/>
    </location>
</feature>
<feature type="transmembrane region" description="Helical" evidence="2">
    <location>
        <begin position="116"/>
        <end position="136"/>
    </location>
</feature>
<comment type="caution">
    <text evidence="3">The sequence shown here is derived from an EMBL/GenBank/DDBJ whole genome shotgun (WGS) entry which is preliminary data.</text>
</comment>
<proteinExistence type="predicted"/>
<feature type="transmembrane region" description="Helical" evidence="2">
    <location>
        <begin position="239"/>
        <end position="261"/>
    </location>
</feature>
<feature type="transmembrane region" description="Helical" evidence="2">
    <location>
        <begin position="160"/>
        <end position="178"/>
    </location>
</feature>
<feature type="transmembrane region" description="Helical" evidence="2">
    <location>
        <begin position="198"/>
        <end position="218"/>
    </location>
</feature>
<dbReference type="InterPro" id="IPR026749">
    <property type="entry name" value="Tmem135"/>
</dbReference>